<evidence type="ECO:0000313" key="3">
    <source>
        <dbReference type="EMBL" id="GFA37424.1"/>
    </source>
</evidence>
<dbReference type="PANTHER" id="PTHR33067">
    <property type="entry name" value="RNA-DIRECTED DNA POLYMERASE-RELATED"/>
    <property type="match status" value="1"/>
</dbReference>
<sequence>MSANRTSWNEFSSSMASAVICLSLGRKFNFSKYIFNSLVRNVNSPTKFYMYPRFLQLMIRKQVGDLSTLTIKYTSPALTHKGFANMRRLGKGFSGVETPLFEGMIVEQQVAEGDADEVHGEDVNAAGVVTEGVVSVADDVVPTADEEPSISSPTLPTPPPQPSQDIPSTSQVQVEHLELDKIAQALEITKLEQRVKKLEKRNKLKDVVLEEAKDVAVDIVKDGQDANVQDNEEESDPTELQEVVDIVTIAKIITRVITAASTTITADVPIPTATTAAAHTLTAAPSRRTKGVVIRDPEESTTTSTIIHSEAKSKDKGKWILFALMFKKLLNNKDKLIELTKTPLNENYLAVVLKKLPEKLGDPGRLLIPCDFTGFDNCLALADLGASINLMPLSIWKKLRLPTLNDTKMVLELADRTISKPTGVAENVFVKVGKFYFLADFIILDFVADPHVPLIIRRPFLSIAHALIDVYEGEITLRHDDQSLTLKCGDIPSISYNNFESLNKVDLIDATCEEYSQEVLGFTDVVSNEADAFIAIDDELISSNIDATYYDPEGDILILEALLNNDPELLSNQKDFFPTLHKDLKVVEPKNQSFEEDEPPEVELKEFPPHLEYAFLDYSPKVQSQRRVNPKIHDVIKKEVDKLLDAGLIYPISDSPWVSAIHCVPKKRGMPVIKNDKNELVPTHLVTG</sequence>
<dbReference type="AlphaFoldDB" id="A0A699JIX5"/>
<proteinExistence type="predicted"/>
<dbReference type="PANTHER" id="PTHR33067:SF39">
    <property type="entry name" value="TRANSCRIPTION FACTOR INTERACTOR AND REGULATOR CCHC(ZN) FAMILY"/>
    <property type="match status" value="1"/>
</dbReference>
<name>A0A699JIX5_TANCI</name>
<dbReference type="InterPro" id="IPR043502">
    <property type="entry name" value="DNA/RNA_pol_sf"/>
</dbReference>
<keyword evidence="1" id="KW-0175">Coiled coil</keyword>
<reference evidence="3" key="1">
    <citation type="journal article" date="2019" name="Sci. Rep.">
        <title>Draft genome of Tanacetum cinerariifolium, the natural source of mosquito coil.</title>
        <authorList>
            <person name="Yamashiro T."/>
            <person name="Shiraishi A."/>
            <person name="Satake H."/>
            <person name="Nakayama K."/>
        </authorList>
    </citation>
    <scope>NUCLEOTIDE SEQUENCE</scope>
</reference>
<dbReference type="Gene3D" id="3.10.10.10">
    <property type="entry name" value="HIV Type 1 Reverse Transcriptase, subunit A, domain 1"/>
    <property type="match status" value="1"/>
</dbReference>
<gene>
    <name evidence="3" type="ORF">Tci_609396</name>
</gene>
<accession>A0A699JIX5</accession>
<feature type="region of interest" description="Disordered" evidence="2">
    <location>
        <begin position="143"/>
        <end position="170"/>
    </location>
</feature>
<evidence type="ECO:0000256" key="2">
    <source>
        <dbReference type="SAM" id="MobiDB-lite"/>
    </source>
</evidence>
<protein>
    <recommendedName>
        <fullName evidence="4">Reverse transcriptase domain-containing protein</fullName>
    </recommendedName>
</protein>
<feature type="coiled-coil region" evidence="1">
    <location>
        <begin position="181"/>
        <end position="208"/>
    </location>
</feature>
<evidence type="ECO:0008006" key="4">
    <source>
        <dbReference type="Google" id="ProtNLM"/>
    </source>
</evidence>
<comment type="caution">
    <text evidence="3">The sequence shown here is derived from an EMBL/GenBank/DDBJ whole genome shotgun (WGS) entry which is preliminary data.</text>
</comment>
<organism evidence="3">
    <name type="scientific">Tanacetum cinerariifolium</name>
    <name type="common">Dalmatian daisy</name>
    <name type="synonym">Chrysanthemum cinerariifolium</name>
    <dbReference type="NCBI Taxonomy" id="118510"/>
    <lineage>
        <taxon>Eukaryota</taxon>
        <taxon>Viridiplantae</taxon>
        <taxon>Streptophyta</taxon>
        <taxon>Embryophyta</taxon>
        <taxon>Tracheophyta</taxon>
        <taxon>Spermatophyta</taxon>
        <taxon>Magnoliopsida</taxon>
        <taxon>eudicotyledons</taxon>
        <taxon>Gunneridae</taxon>
        <taxon>Pentapetalae</taxon>
        <taxon>asterids</taxon>
        <taxon>campanulids</taxon>
        <taxon>Asterales</taxon>
        <taxon>Asteraceae</taxon>
        <taxon>Asteroideae</taxon>
        <taxon>Anthemideae</taxon>
        <taxon>Anthemidinae</taxon>
        <taxon>Tanacetum</taxon>
    </lineage>
</organism>
<dbReference type="EMBL" id="BKCJ010413105">
    <property type="protein sequence ID" value="GFA37424.1"/>
    <property type="molecule type" value="Genomic_DNA"/>
</dbReference>
<dbReference type="InterPro" id="IPR021109">
    <property type="entry name" value="Peptidase_aspartic_dom_sf"/>
</dbReference>
<dbReference type="SUPFAM" id="SSF56672">
    <property type="entry name" value="DNA/RNA polymerases"/>
    <property type="match status" value="1"/>
</dbReference>
<dbReference type="CDD" id="cd00303">
    <property type="entry name" value="retropepsin_like"/>
    <property type="match status" value="1"/>
</dbReference>
<evidence type="ECO:0000256" key="1">
    <source>
        <dbReference type="SAM" id="Coils"/>
    </source>
</evidence>
<dbReference type="Gene3D" id="2.40.70.10">
    <property type="entry name" value="Acid Proteases"/>
    <property type="match status" value="1"/>
</dbReference>